<protein>
    <submittedName>
        <fullName evidence="2">DUF2500 domain-containing protein</fullName>
    </submittedName>
</protein>
<name>A0A4S2DRP8_9CLOT</name>
<feature type="transmembrane region" description="Helical" evidence="1">
    <location>
        <begin position="6"/>
        <end position="27"/>
    </location>
</feature>
<dbReference type="Gene3D" id="2.40.50.660">
    <property type="match status" value="1"/>
</dbReference>
<proteinExistence type="predicted"/>
<organism evidence="2 3">
    <name type="scientific">Clostridium sartagoforme</name>
    <dbReference type="NCBI Taxonomy" id="84031"/>
    <lineage>
        <taxon>Bacteria</taxon>
        <taxon>Bacillati</taxon>
        <taxon>Bacillota</taxon>
        <taxon>Clostridia</taxon>
        <taxon>Eubacteriales</taxon>
        <taxon>Clostridiaceae</taxon>
        <taxon>Clostridium</taxon>
    </lineage>
</organism>
<dbReference type="EMBL" id="SRYR01000001">
    <property type="protein sequence ID" value="TGY43721.1"/>
    <property type="molecule type" value="Genomic_DNA"/>
</dbReference>
<comment type="caution">
    <text evidence="2">The sequence shown here is derived from an EMBL/GenBank/DDBJ whole genome shotgun (WGS) entry which is preliminary data.</text>
</comment>
<accession>A0A4S2DRP8</accession>
<keyword evidence="1" id="KW-0472">Membrane</keyword>
<evidence type="ECO:0000256" key="1">
    <source>
        <dbReference type="SAM" id="Phobius"/>
    </source>
</evidence>
<evidence type="ECO:0000313" key="2">
    <source>
        <dbReference type="EMBL" id="TGY43721.1"/>
    </source>
</evidence>
<keyword evidence="1" id="KW-1133">Transmembrane helix</keyword>
<keyword evidence="1" id="KW-0812">Transmembrane</keyword>
<dbReference type="AlphaFoldDB" id="A0A4S2DRP8"/>
<keyword evidence="3" id="KW-1185">Reference proteome</keyword>
<dbReference type="Proteomes" id="UP000306888">
    <property type="component" value="Unassembled WGS sequence"/>
</dbReference>
<gene>
    <name evidence="2" type="ORF">E5347_02595</name>
</gene>
<dbReference type="OrthoDB" id="282886at2"/>
<evidence type="ECO:0000313" key="3">
    <source>
        <dbReference type="Proteomes" id="UP000306888"/>
    </source>
</evidence>
<reference evidence="2 3" key="1">
    <citation type="submission" date="2019-04" db="EMBL/GenBank/DDBJ databases">
        <title>Microbes associate with the intestines of laboratory mice.</title>
        <authorList>
            <person name="Navarre W."/>
            <person name="Wong E."/>
            <person name="Huang K."/>
            <person name="Tropini C."/>
            <person name="Ng K."/>
            <person name="Yu B."/>
        </authorList>
    </citation>
    <scope>NUCLEOTIDE SEQUENCE [LARGE SCALE GENOMIC DNA]</scope>
    <source>
        <strain evidence="2 3">NM50_B9-20</strain>
    </source>
</reference>
<dbReference type="Pfam" id="PF10694">
    <property type="entry name" value="DUF2500"/>
    <property type="match status" value="1"/>
</dbReference>
<dbReference type="RefSeq" id="WP_136004328.1">
    <property type="nucleotide sequence ID" value="NZ_SRYR01000001.1"/>
</dbReference>
<sequence length="120" mass="13598">MMGFNMFSGMFSIVFILIIGMFIFTIVKGISEWSSNNKQPIIPVESVITSKRTSVTHHHHNTGDNMMHNSTSTSYYVTFEFGNGERLELKVSGRDYGLMAEGDRGVLSFQGTRFISFNRK</sequence>
<dbReference type="InterPro" id="IPR019635">
    <property type="entry name" value="DUF2500"/>
</dbReference>